<protein>
    <submittedName>
        <fullName evidence="3">Bro-N domain-containing protein</fullName>
    </submittedName>
</protein>
<dbReference type="SMART" id="SM01040">
    <property type="entry name" value="Bro-N"/>
    <property type="match status" value="1"/>
</dbReference>
<dbReference type="Pfam" id="PF02498">
    <property type="entry name" value="Bro-N"/>
    <property type="match status" value="1"/>
</dbReference>
<evidence type="ECO:0000256" key="1">
    <source>
        <dbReference type="SAM" id="Coils"/>
    </source>
</evidence>
<keyword evidence="1" id="KW-0175">Coiled coil</keyword>
<dbReference type="EMBL" id="DVKQ01000010">
    <property type="protein sequence ID" value="HIT37087.1"/>
    <property type="molecule type" value="Genomic_DNA"/>
</dbReference>
<comment type="caution">
    <text evidence="3">The sequence shown here is derived from an EMBL/GenBank/DDBJ whole genome shotgun (WGS) entry which is preliminary data.</text>
</comment>
<gene>
    <name evidence="3" type="ORF">IAB59_01240</name>
</gene>
<feature type="domain" description="Bro-N" evidence="2">
    <location>
        <begin position="12"/>
        <end position="108"/>
    </location>
</feature>
<evidence type="ECO:0000313" key="4">
    <source>
        <dbReference type="Proteomes" id="UP000886833"/>
    </source>
</evidence>
<dbReference type="AlphaFoldDB" id="A0A9D1GAR7"/>
<name>A0A9D1GAR7_9FIRM</name>
<organism evidence="3 4">
    <name type="scientific">Candidatus Onthousia faecipullorum</name>
    <dbReference type="NCBI Taxonomy" id="2840887"/>
    <lineage>
        <taxon>Bacteria</taxon>
        <taxon>Bacillati</taxon>
        <taxon>Bacillota</taxon>
        <taxon>Bacilli</taxon>
        <taxon>Candidatus Onthousia</taxon>
    </lineage>
</organism>
<evidence type="ECO:0000313" key="3">
    <source>
        <dbReference type="EMBL" id="HIT37087.1"/>
    </source>
</evidence>
<sequence length="275" mass="31831">MNNKLALFEEKEIRRTYQEGKWYFSVVDVVFALTNSKDPKQYINKLRKRDETLNKGWVQIVHPLKLDTNGGKQSINCADTEGILRIIQSIPSKKAEPFKRWLAKVGSERIEEIQNPELAMDRMKELYEKKGYSKSWINMRERGIATRHNLTDEWKERGISKGIEYAILTNEIYKSGFGVTAKEYKDIKGLHESENLRDSMTNIELALTNLGEATAVEFHKKNDSKGLKELKNDMSEAGNVINSAKKEIERKLERPIVTSDNYIELTEDYNLKLPN</sequence>
<reference evidence="3" key="2">
    <citation type="journal article" date="2021" name="PeerJ">
        <title>Extensive microbial diversity within the chicken gut microbiome revealed by metagenomics and culture.</title>
        <authorList>
            <person name="Gilroy R."/>
            <person name="Ravi A."/>
            <person name="Getino M."/>
            <person name="Pursley I."/>
            <person name="Horton D.L."/>
            <person name="Alikhan N.F."/>
            <person name="Baker D."/>
            <person name="Gharbi K."/>
            <person name="Hall N."/>
            <person name="Watson M."/>
            <person name="Adriaenssens E.M."/>
            <person name="Foster-Nyarko E."/>
            <person name="Jarju S."/>
            <person name="Secka A."/>
            <person name="Antonio M."/>
            <person name="Oren A."/>
            <person name="Chaudhuri R.R."/>
            <person name="La Ragione R."/>
            <person name="Hildebrand F."/>
            <person name="Pallen M.J."/>
        </authorList>
    </citation>
    <scope>NUCLEOTIDE SEQUENCE</scope>
    <source>
        <strain evidence="3">CHK195-26880</strain>
    </source>
</reference>
<feature type="coiled-coil region" evidence="1">
    <location>
        <begin position="227"/>
        <end position="254"/>
    </location>
</feature>
<accession>A0A9D1GAR7</accession>
<dbReference type="InterPro" id="IPR003497">
    <property type="entry name" value="BRO_N_domain"/>
</dbReference>
<evidence type="ECO:0000259" key="2">
    <source>
        <dbReference type="SMART" id="SM01040"/>
    </source>
</evidence>
<proteinExistence type="predicted"/>
<reference evidence="3" key="1">
    <citation type="submission" date="2020-10" db="EMBL/GenBank/DDBJ databases">
        <authorList>
            <person name="Gilroy R."/>
        </authorList>
    </citation>
    <scope>NUCLEOTIDE SEQUENCE</scope>
    <source>
        <strain evidence="3">CHK195-26880</strain>
    </source>
</reference>
<dbReference type="Proteomes" id="UP000886833">
    <property type="component" value="Unassembled WGS sequence"/>
</dbReference>